<feature type="transmembrane region" description="Helical" evidence="8">
    <location>
        <begin position="181"/>
        <end position="203"/>
    </location>
</feature>
<name>A0A642UUF2_9ASCO</name>
<evidence type="ECO:0000256" key="8">
    <source>
        <dbReference type="SAM" id="Phobius"/>
    </source>
</evidence>
<evidence type="ECO:0000256" key="7">
    <source>
        <dbReference type="SAM" id="MobiDB-lite"/>
    </source>
</evidence>
<dbReference type="OrthoDB" id="3437016at2759"/>
<feature type="transmembrane region" description="Helical" evidence="8">
    <location>
        <begin position="318"/>
        <end position="341"/>
    </location>
</feature>
<feature type="transmembrane region" description="Helical" evidence="8">
    <location>
        <begin position="245"/>
        <end position="263"/>
    </location>
</feature>
<dbReference type="InterPro" id="IPR036259">
    <property type="entry name" value="MFS_trans_sf"/>
</dbReference>
<accession>A0A642UUF2</accession>
<dbReference type="InterPro" id="IPR020846">
    <property type="entry name" value="MFS_dom"/>
</dbReference>
<sequence length="547" mass="58767">MTREDPATPVSTAPRPNKVEPVSGVKLALIVCPMYFGVFLGALDGTVVTALLSHIASDLHELSRVSWIATGYLVACAAFQPLYGKISDIFGRKEVLIFCNVMFAIGCLICGVSYNLEWLVAGRVVSGIGGGGIMSLSTIAVSDLVPLRLRGIFQGFGNISFGMGAGVGGVVGGILTDKYGWRFVFTIQVPFICLSIFLLSVFFKPGKRSTARSRAPSEEDPLLTDNTTEEPKEETRREKFRRIDVLGACTLVSTLLVLMFAIATAGDQFAWSSPVIIGLLVLSFLLACAFVYVELYIAKEPVIAIELFSNRTITASSFTNLFGTMAVYSILFYAPIFYASVFGMTPTAVGERLGGNFFGVAFGSFSSGILMAKTGKYYTLGCLSGILLILGSAIIVSITPESPVFLQYVSLFLTGTGYSGMLTVTLLALISAAHHDYQAITTSIQYAFRGIGSTLGVSIASSIFRNVLKTQLYENVHGEKADAIIKKVLDSVDAIRQIPIEYQPAVIASYNVASKVVLSTALAMGVLSVICSALMREHKLHSTIERD</sequence>
<dbReference type="Gene3D" id="1.20.1250.20">
    <property type="entry name" value="MFS general substrate transporter like domains"/>
    <property type="match status" value="2"/>
</dbReference>
<evidence type="ECO:0000256" key="5">
    <source>
        <dbReference type="ARBA" id="ARBA00022989"/>
    </source>
</evidence>
<dbReference type="AlphaFoldDB" id="A0A642UUF2"/>
<feature type="transmembrane region" description="Helical" evidence="8">
    <location>
        <begin position="353"/>
        <end position="370"/>
    </location>
</feature>
<evidence type="ECO:0000259" key="9">
    <source>
        <dbReference type="PROSITE" id="PS50850"/>
    </source>
</evidence>
<feature type="transmembrane region" description="Helical" evidence="8">
    <location>
        <begin position="516"/>
        <end position="535"/>
    </location>
</feature>
<evidence type="ECO:0000256" key="3">
    <source>
        <dbReference type="ARBA" id="ARBA00022448"/>
    </source>
</evidence>
<protein>
    <recommendedName>
        <fullName evidence="9">Major facilitator superfamily (MFS) profile domain-containing protein</fullName>
    </recommendedName>
</protein>
<dbReference type="PROSITE" id="PS50850">
    <property type="entry name" value="MFS"/>
    <property type="match status" value="1"/>
</dbReference>
<organism evidence="10 11">
    <name type="scientific">Trichomonascus ciferrii</name>
    <dbReference type="NCBI Taxonomy" id="44093"/>
    <lineage>
        <taxon>Eukaryota</taxon>
        <taxon>Fungi</taxon>
        <taxon>Dikarya</taxon>
        <taxon>Ascomycota</taxon>
        <taxon>Saccharomycotina</taxon>
        <taxon>Dipodascomycetes</taxon>
        <taxon>Dipodascales</taxon>
        <taxon>Trichomonascaceae</taxon>
        <taxon>Trichomonascus</taxon>
        <taxon>Trichomonascus ciferrii complex</taxon>
    </lineage>
</organism>
<feature type="transmembrane region" description="Helical" evidence="8">
    <location>
        <begin position="95"/>
        <end position="114"/>
    </location>
</feature>
<feature type="transmembrane region" description="Helical" evidence="8">
    <location>
        <begin position="377"/>
        <end position="399"/>
    </location>
</feature>
<dbReference type="PANTHER" id="PTHR23501:SF191">
    <property type="entry name" value="VACUOLAR BASIC AMINO ACID TRANSPORTER 4"/>
    <property type="match status" value="1"/>
</dbReference>
<evidence type="ECO:0000256" key="1">
    <source>
        <dbReference type="ARBA" id="ARBA00004127"/>
    </source>
</evidence>
<dbReference type="Proteomes" id="UP000761534">
    <property type="component" value="Unassembled WGS sequence"/>
</dbReference>
<dbReference type="GO" id="GO:0015174">
    <property type="term" value="F:basic amino acid transmembrane transporter activity"/>
    <property type="evidence" value="ECO:0007669"/>
    <property type="project" value="TreeGrafter"/>
</dbReference>
<feature type="transmembrane region" description="Helical" evidence="8">
    <location>
        <begin position="446"/>
        <end position="464"/>
    </location>
</feature>
<keyword evidence="5 8" id="KW-1133">Transmembrane helix</keyword>
<dbReference type="SUPFAM" id="SSF103473">
    <property type="entry name" value="MFS general substrate transporter"/>
    <property type="match status" value="1"/>
</dbReference>
<dbReference type="GO" id="GO:0000329">
    <property type="term" value="C:fungal-type vacuole membrane"/>
    <property type="evidence" value="ECO:0007669"/>
    <property type="project" value="TreeGrafter"/>
</dbReference>
<keyword evidence="6 8" id="KW-0472">Membrane</keyword>
<evidence type="ECO:0000313" key="11">
    <source>
        <dbReference type="Proteomes" id="UP000761534"/>
    </source>
</evidence>
<proteinExistence type="inferred from homology"/>
<dbReference type="PANTHER" id="PTHR23501">
    <property type="entry name" value="MAJOR FACILITATOR SUPERFAMILY"/>
    <property type="match status" value="1"/>
</dbReference>
<evidence type="ECO:0000313" key="10">
    <source>
        <dbReference type="EMBL" id="KAA8902059.1"/>
    </source>
</evidence>
<evidence type="ECO:0000256" key="6">
    <source>
        <dbReference type="ARBA" id="ARBA00023136"/>
    </source>
</evidence>
<comment type="similarity">
    <text evidence="2">Belongs to the major facilitator superfamily.</text>
</comment>
<feature type="transmembrane region" description="Helical" evidence="8">
    <location>
        <begin position="65"/>
        <end position="83"/>
    </location>
</feature>
<dbReference type="VEuPathDB" id="FungiDB:TRICI_005947"/>
<feature type="transmembrane region" description="Helical" evidence="8">
    <location>
        <begin position="405"/>
        <end position="434"/>
    </location>
</feature>
<reference evidence="10" key="1">
    <citation type="journal article" date="2019" name="G3 (Bethesda)">
        <title>Genome Assemblies of Two Rare Opportunistic Yeast Pathogens: Diutina rugosa (syn. Candida rugosa) and Trichomonascus ciferrii (syn. Candida ciferrii).</title>
        <authorList>
            <person name="Mixao V."/>
            <person name="Saus E."/>
            <person name="Hansen A.P."/>
            <person name="Lass-Florl C."/>
            <person name="Gabaldon T."/>
        </authorList>
    </citation>
    <scope>NUCLEOTIDE SEQUENCE</scope>
    <source>
        <strain evidence="10">CBS 4856</strain>
    </source>
</reference>
<feature type="region of interest" description="Disordered" evidence="7">
    <location>
        <begin position="210"/>
        <end position="235"/>
    </location>
</feature>
<evidence type="ECO:0000256" key="4">
    <source>
        <dbReference type="ARBA" id="ARBA00022692"/>
    </source>
</evidence>
<dbReference type="EMBL" id="SWFS01000472">
    <property type="protein sequence ID" value="KAA8902059.1"/>
    <property type="molecule type" value="Genomic_DNA"/>
</dbReference>
<dbReference type="Pfam" id="PF07690">
    <property type="entry name" value="MFS_1"/>
    <property type="match status" value="1"/>
</dbReference>
<keyword evidence="11" id="KW-1185">Reference proteome</keyword>
<gene>
    <name evidence="10" type="ORF">TRICI_005947</name>
</gene>
<keyword evidence="3" id="KW-0813">Transport</keyword>
<feature type="transmembrane region" description="Helical" evidence="8">
    <location>
        <begin position="275"/>
        <end position="297"/>
    </location>
</feature>
<feature type="transmembrane region" description="Helical" evidence="8">
    <location>
        <begin position="153"/>
        <end position="175"/>
    </location>
</feature>
<comment type="caution">
    <text evidence="10">The sequence shown here is derived from an EMBL/GenBank/DDBJ whole genome shotgun (WGS) entry which is preliminary data.</text>
</comment>
<feature type="transmembrane region" description="Helical" evidence="8">
    <location>
        <begin position="27"/>
        <end position="53"/>
    </location>
</feature>
<feature type="compositionally biased region" description="Acidic residues" evidence="7">
    <location>
        <begin position="218"/>
        <end position="228"/>
    </location>
</feature>
<keyword evidence="4 8" id="KW-0812">Transmembrane</keyword>
<feature type="transmembrane region" description="Helical" evidence="8">
    <location>
        <begin position="120"/>
        <end position="141"/>
    </location>
</feature>
<dbReference type="InterPro" id="IPR011701">
    <property type="entry name" value="MFS"/>
</dbReference>
<dbReference type="GO" id="GO:0012505">
    <property type="term" value="C:endomembrane system"/>
    <property type="evidence" value="ECO:0007669"/>
    <property type="project" value="UniProtKB-SubCell"/>
</dbReference>
<evidence type="ECO:0000256" key="2">
    <source>
        <dbReference type="ARBA" id="ARBA00008335"/>
    </source>
</evidence>
<feature type="domain" description="Major facilitator superfamily (MFS) profile" evidence="9">
    <location>
        <begin position="30"/>
        <end position="540"/>
    </location>
</feature>
<comment type="subcellular location">
    <subcellularLocation>
        <location evidence="1">Endomembrane system</location>
        <topology evidence="1">Multi-pass membrane protein</topology>
    </subcellularLocation>
</comment>